<dbReference type="AlphaFoldDB" id="A0A286G1J7"/>
<protein>
    <submittedName>
        <fullName evidence="3">Response regulator of citrate/malate metabolism</fullName>
    </submittedName>
</protein>
<comment type="caution">
    <text evidence="1">Lacks conserved residue(s) required for the propagation of feature annotation.</text>
</comment>
<dbReference type="SMART" id="SM00448">
    <property type="entry name" value="REC"/>
    <property type="match status" value="1"/>
</dbReference>
<evidence type="ECO:0000256" key="1">
    <source>
        <dbReference type="PROSITE-ProRule" id="PRU00169"/>
    </source>
</evidence>
<evidence type="ECO:0000259" key="2">
    <source>
        <dbReference type="PROSITE" id="PS50110"/>
    </source>
</evidence>
<accession>A0A286G1J7</accession>
<proteinExistence type="predicted"/>
<feature type="domain" description="Response regulatory" evidence="2">
    <location>
        <begin position="37"/>
        <end position="156"/>
    </location>
</feature>
<dbReference type="InterPro" id="IPR011006">
    <property type="entry name" value="CheY-like_superfamily"/>
</dbReference>
<gene>
    <name evidence="3" type="ORF">SAMN05421508_101210</name>
</gene>
<dbReference type="Gene3D" id="3.40.50.2300">
    <property type="match status" value="1"/>
</dbReference>
<evidence type="ECO:0000313" key="3">
    <source>
        <dbReference type="EMBL" id="SOD89411.1"/>
    </source>
</evidence>
<dbReference type="PROSITE" id="PS50110">
    <property type="entry name" value="RESPONSE_REGULATORY"/>
    <property type="match status" value="1"/>
</dbReference>
<dbReference type="EMBL" id="OCNJ01000001">
    <property type="protein sequence ID" value="SOD89411.1"/>
    <property type="molecule type" value="Genomic_DNA"/>
</dbReference>
<dbReference type="GO" id="GO:0000160">
    <property type="term" value="P:phosphorelay signal transduction system"/>
    <property type="evidence" value="ECO:0007669"/>
    <property type="project" value="InterPro"/>
</dbReference>
<sequence>MRSAQTNGVGPGASLVEARRPEGDLGMAHTYFYSNVTAVVADPEGQRRQVIRSTLHYLGFREVEWCDNLADLRSLCESRKPDLVLAALDLADGPASQYFQDVRRGRTSVDPFTPIIAVLSEASPETVRRGIDCGADDLLIHPWPTGYLDGRMEKLIHGRKPFVVSADYVGPDRRARDRDGPKAQQLTPPNVLEAKALRRQSSETVAEALATARTTLEQYRLHAVATLAVRLVDEVEALYARGQMADALVPVQLERIRAAADEASLLAIKGAAATAAAGFRDLARHAVLCRDAQQHGRVASLVEMARLRDAIAGFFKIETALLLDTPAAAAAPPRPPQRSRAAVG</sequence>
<name>A0A286G1J7_9PROT</name>
<reference evidence="3 4" key="1">
    <citation type="submission" date="2017-09" db="EMBL/GenBank/DDBJ databases">
        <authorList>
            <person name="Ehlers B."/>
            <person name="Leendertz F.H."/>
        </authorList>
    </citation>
    <scope>NUCLEOTIDE SEQUENCE [LARGE SCALE GENOMIC DNA]</scope>
    <source>
        <strain evidence="3 4">USBA 140</strain>
    </source>
</reference>
<dbReference type="SUPFAM" id="SSF52172">
    <property type="entry name" value="CheY-like"/>
    <property type="match status" value="1"/>
</dbReference>
<dbReference type="Proteomes" id="UP000219621">
    <property type="component" value="Unassembled WGS sequence"/>
</dbReference>
<evidence type="ECO:0000313" key="4">
    <source>
        <dbReference type="Proteomes" id="UP000219621"/>
    </source>
</evidence>
<dbReference type="InterPro" id="IPR001789">
    <property type="entry name" value="Sig_transdc_resp-reg_receiver"/>
</dbReference>
<keyword evidence="4" id="KW-1185">Reference proteome</keyword>
<dbReference type="OrthoDB" id="8449384at2"/>
<dbReference type="CDD" id="cd00156">
    <property type="entry name" value="REC"/>
    <property type="match status" value="1"/>
</dbReference>
<organism evidence="3 4">
    <name type="scientific">Caenispirillum bisanense</name>
    <dbReference type="NCBI Taxonomy" id="414052"/>
    <lineage>
        <taxon>Bacteria</taxon>
        <taxon>Pseudomonadati</taxon>
        <taxon>Pseudomonadota</taxon>
        <taxon>Alphaproteobacteria</taxon>
        <taxon>Rhodospirillales</taxon>
        <taxon>Novispirillaceae</taxon>
        <taxon>Caenispirillum</taxon>
    </lineage>
</organism>